<dbReference type="Gramene" id="LPERR03G26470.1">
    <property type="protein sequence ID" value="LPERR03G26470.1"/>
    <property type="gene ID" value="LPERR03G26470"/>
</dbReference>
<dbReference type="PANTHER" id="PTHR36729:SF2">
    <property type="entry name" value="EXPRESSED PROTEIN"/>
    <property type="match status" value="1"/>
</dbReference>
<reference evidence="2" key="3">
    <citation type="submission" date="2015-04" db="UniProtKB">
        <authorList>
            <consortium name="EnsemblPlants"/>
        </authorList>
    </citation>
    <scope>IDENTIFICATION</scope>
</reference>
<dbReference type="HOGENOM" id="CLU_110472_0_0_1"/>
<dbReference type="EnsemblPlants" id="LPERR03G26470.1">
    <property type="protein sequence ID" value="LPERR03G26470.1"/>
    <property type="gene ID" value="LPERR03G26470"/>
</dbReference>
<proteinExistence type="predicted"/>
<organism evidence="2 3">
    <name type="scientific">Leersia perrieri</name>
    <dbReference type="NCBI Taxonomy" id="77586"/>
    <lineage>
        <taxon>Eukaryota</taxon>
        <taxon>Viridiplantae</taxon>
        <taxon>Streptophyta</taxon>
        <taxon>Embryophyta</taxon>
        <taxon>Tracheophyta</taxon>
        <taxon>Spermatophyta</taxon>
        <taxon>Magnoliopsida</taxon>
        <taxon>Liliopsida</taxon>
        <taxon>Poales</taxon>
        <taxon>Poaceae</taxon>
        <taxon>BOP clade</taxon>
        <taxon>Oryzoideae</taxon>
        <taxon>Oryzeae</taxon>
        <taxon>Oryzinae</taxon>
        <taxon>Leersia</taxon>
    </lineage>
</organism>
<evidence type="ECO:0000313" key="2">
    <source>
        <dbReference type="EnsemblPlants" id="LPERR03G26470.1"/>
    </source>
</evidence>
<protein>
    <recommendedName>
        <fullName evidence="1">DUF7734 domain-containing protein</fullName>
    </recommendedName>
</protein>
<dbReference type="AlphaFoldDB" id="A0A0D9VY68"/>
<name>A0A0D9VY68_9ORYZ</name>
<reference evidence="2 3" key="1">
    <citation type="submission" date="2012-08" db="EMBL/GenBank/DDBJ databases">
        <title>Oryza genome evolution.</title>
        <authorList>
            <person name="Wing R.A."/>
        </authorList>
    </citation>
    <scope>NUCLEOTIDE SEQUENCE</scope>
</reference>
<reference evidence="3" key="2">
    <citation type="submission" date="2013-12" db="EMBL/GenBank/DDBJ databases">
        <authorList>
            <person name="Yu Y."/>
            <person name="Lee S."/>
            <person name="de Baynast K."/>
            <person name="Wissotski M."/>
            <person name="Liu L."/>
            <person name="Talag J."/>
            <person name="Goicoechea J."/>
            <person name="Angelova A."/>
            <person name="Jetty R."/>
            <person name="Kudrna D."/>
            <person name="Golser W."/>
            <person name="Rivera L."/>
            <person name="Zhang J."/>
            <person name="Wing R."/>
        </authorList>
    </citation>
    <scope>NUCLEOTIDE SEQUENCE</scope>
</reference>
<sequence length="174" mass="19539">MASHAYCAHATATVSPSPCPSLPLRHHALPRAARALQRMHAVSIAASPRTNRRRGAVACGARRRVRYEEDEEDEEEEEYGHNEEMARLERYSEGTRDQALLVKATVDDEVEVVLVFKGFSSRLSGRTAADPAMSVLPERAIIQSVDVVRGPFDPTNIEYLEKDLPWDDFKSRLH</sequence>
<dbReference type="eggNOG" id="ENOG502RZTM">
    <property type="taxonomic scope" value="Eukaryota"/>
</dbReference>
<dbReference type="PANTHER" id="PTHR36729">
    <property type="entry name" value="EXPRESSED PROTEIN"/>
    <property type="match status" value="1"/>
</dbReference>
<dbReference type="Proteomes" id="UP000032180">
    <property type="component" value="Chromosome 3"/>
</dbReference>
<dbReference type="InterPro" id="IPR056636">
    <property type="entry name" value="DUF7734"/>
</dbReference>
<keyword evidence="3" id="KW-1185">Reference proteome</keyword>
<evidence type="ECO:0000313" key="3">
    <source>
        <dbReference type="Proteomes" id="UP000032180"/>
    </source>
</evidence>
<feature type="domain" description="DUF7734" evidence="1">
    <location>
        <begin position="86"/>
        <end position="173"/>
    </location>
</feature>
<dbReference type="GO" id="GO:0009507">
    <property type="term" value="C:chloroplast"/>
    <property type="evidence" value="ECO:0007669"/>
    <property type="project" value="TreeGrafter"/>
</dbReference>
<dbReference type="Pfam" id="PF24869">
    <property type="entry name" value="DUF7734"/>
    <property type="match status" value="1"/>
</dbReference>
<accession>A0A0D9VY68</accession>
<evidence type="ECO:0000259" key="1">
    <source>
        <dbReference type="Pfam" id="PF24869"/>
    </source>
</evidence>
<dbReference type="STRING" id="77586.A0A0D9VY68"/>